<proteinExistence type="predicted"/>
<evidence type="ECO:0008006" key="3">
    <source>
        <dbReference type="Google" id="ProtNLM"/>
    </source>
</evidence>
<gene>
    <name evidence="1" type="ORF">CODIS_11920</name>
</gene>
<protein>
    <recommendedName>
        <fullName evidence="3">Antitoxin Xre/MbcA/ParS-like toxin-binding domain-containing protein</fullName>
    </recommendedName>
</protein>
<evidence type="ECO:0000313" key="1">
    <source>
        <dbReference type="EMBL" id="ODJ88641.1"/>
    </source>
</evidence>
<accession>A0A7Z0VNU1</accession>
<dbReference type="RefSeq" id="WP_069122087.1">
    <property type="nucleotide sequence ID" value="NZ_MARB01000005.1"/>
</dbReference>
<dbReference type="Proteomes" id="UP000094769">
    <property type="component" value="Unassembled WGS sequence"/>
</dbReference>
<sequence length="145" mass="16734">MATTQDISTGRTLNDRLAITRGVMNMFENWGLHAEEMMALLNLEGKARHFTQYRHNKPLPDTPDVMRRVEYLVRIDDALRTTYPSNPSMGKRWLRQRSHKFNKHSPLSMMIGDGEQGMIYVLSRLDCTFAWDQSGSIPSSRSLEC</sequence>
<dbReference type="OrthoDB" id="9789845at2"/>
<keyword evidence="2" id="KW-1185">Reference proteome</keyword>
<name>A0A7Z0VNU1_9GAMM</name>
<reference evidence="1 2" key="1">
    <citation type="submission" date="2016-06" db="EMBL/GenBank/DDBJ databases">
        <title>Genome sequence of endosymbiont of Candidatus Endolucinida thiodiazotropha.</title>
        <authorList>
            <person name="Poehlein A."/>
            <person name="Koenig S."/>
            <person name="Heiden S.E."/>
            <person name="Thuermer A."/>
            <person name="Voget S."/>
            <person name="Daniel R."/>
            <person name="Markert S."/>
            <person name="Gros O."/>
            <person name="Schweder T."/>
        </authorList>
    </citation>
    <scope>NUCLEOTIDE SEQUENCE [LARGE SCALE GENOMIC DNA]</scope>
    <source>
        <strain evidence="1 2">COS</strain>
    </source>
</reference>
<dbReference type="AlphaFoldDB" id="A0A7Z0VNU1"/>
<comment type="caution">
    <text evidence="1">The sequence shown here is derived from an EMBL/GenBank/DDBJ whole genome shotgun (WGS) entry which is preliminary data.</text>
</comment>
<dbReference type="EMBL" id="MARB01000005">
    <property type="protein sequence ID" value="ODJ88641.1"/>
    <property type="molecule type" value="Genomic_DNA"/>
</dbReference>
<organism evidence="1 2">
    <name type="scientific">Candidatus Thiodiazotropha endolucinida</name>
    <dbReference type="NCBI Taxonomy" id="1655433"/>
    <lineage>
        <taxon>Bacteria</taxon>
        <taxon>Pseudomonadati</taxon>
        <taxon>Pseudomonadota</taxon>
        <taxon>Gammaproteobacteria</taxon>
        <taxon>Chromatiales</taxon>
        <taxon>Sedimenticolaceae</taxon>
        <taxon>Candidatus Thiodiazotropha</taxon>
    </lineage>
</organism>
<evidence type="ECO:0000313" key="2">
    <source>
        <dbReference type="Proteomes" id="UP000094769"/>
    </source>
</evidence>